<name>A0A2K2UBE6_9ACTN</name>
<gene>
    <name evidence="1" type="ORF">C2L71_06830</name>
</gene>
<dbReference type="RefSeq" id="WP_103265039.1">
    <property type="nucleotide sequence ID" value="NZ_CABMLE010000007.1"/>
</dbReference>
<comment type="caution">
    <text evidence="1">The sequence shown here is derived from an EMBL/GenBank/DDBJ whole genome shotgun (WGS) entry which is preliminary data.</text>
</comment>
<dbReference type="EMBL" id="PPEK01000007">
    <property type="protein sequence ID" value="PNV67528.1"/>
    <property type="molecule type" value="Genomic_DNA"/>
</dbReference>
<accession>A0A2K2UBE6</accession>
<keyword evidence="2" id="KW-1185">Reference proteome</keyword>
<evidence type="ECO:0000313" key="1">
    <source>
        <dbReference type="EMBL" id="PNV67528.1"/>
    </source>
</evidence>
<evidence type="ECO:0000313" key="2">
    <source>
        <dbReference type="Proteomes" id="UP000236197"/>
    </source>
</evidence>
<sequence length="313" mass="36016">MINFPVIEMSKTRARLERLDGRLYEYHQMPDADTLDALIHADTDKKLSQFADKWQPLFYYAGNEYIAFPPTSGEHGEFHGTTLDDYRDARALLVLAMNLRAFLDNDECTIENLEHIGLVFDHFEANDKKTGWYEDDDGLQLNHRRSLIGKNYFVYLDGASGDLNTPLNENELIGVSRWEKDMREWWNNTAPDHALKLSTEEENDGIFYLATIAFPNNRDGLRLLVEQALDELITVHFYDIRTTTTNGGHEYRRCGSLLSSLWYCMVQSFEGGRTGRCEVCGKPFISKGERGKPRKYCSSACSKWAQRNPGKTR</sequence>
<dbReference type="AlphaFoldDB" id="A0A2K2UBE6"/>
<reference evidence="2" key="1">
    <citation type="submission" date="2018-01" db="EMBL/GenBank/DDBJ databases">
        <title>Rubneribacter badeniensis gen. nov., sp. nov., and Colonibacter rubneri, gen. nov., sp. nov., WGS of new members of the Eggerthellaceae.</title>
        <authorList>
            <person name="Danylec N."/>
            <person name="Stoll D.A."/>
            <person name="Doetsch A."/>
            <person name="Kulling S.E."/>
            <person name="Huch M."/>
        </authorList>
    </citation>
    <scope>NUCLEOTIDE SEQUENCE [LARGE SCALE GENOMIC DNA]</scope>
    <source>
        <strain evidence="2">ResAG-96</strain>
    </source>
</reference>
<organism evidence="1 2">
    <name type="scientific">Enteroscipio rubneri</name>
    <dbReference type="NCBI Taxonomy" id="2070686"/>
    <lineage>
        <taxon>Bacteria</taxon>
        <taxon>Bacillati</taxon>
        <taxon>Actinomycetota</taxon>
        <taxon>Coriobacteriia</taxon>
        <taxon>Eggerthellales</taxon>
        <taxon>Eggerthellaceae</taxon>
        <taxon>Enteroscipio</taxon>
    </lineage>
</organism>
<protein>
    <submittedName>
        <fullName evidence="1">Uncharacterized protein</fullName>
    </submittedName>
</protein>
<dbReference type="Proteomes" id="UP000236197">
    <property type="component" value="Unassembled WGS sequence"/>
</dbReference>
<dbReference type="OrthoDB" id="3199636at2"/>
<proteinExistence type="predicted"/>